<accession>A0A544QWJ7</accession>
<comment type="cofactor">
    <cofactor evidence="2">
        <name>Mn(2+)</name>
        <dbReference type="ChEBI" id="CHEBI:29035"/>
    </cofactor>
</comment>
<organism evidence="10 11">
    <name type="scientific">Peptacetobacter hominis</name>
    <dbReference type="NCBI Taxonomy" id="2743610"/>
    <lineage>
        <taxon>Bacteria</taxon>
        <taxon>Bacillati</taxon>
        <taxon>Bacillota</taxon>
        <taxon>Clostridia</taxon>
        <taxon>Peptostreptococcales</taxon>
        <taxon>Peptostreptococcaceae</taxon>
        <taxon>Peptacetobacter</taxon>
    </lineage>
</organism>
<evidence type="ECO:0000313" key="10">
    <source>
        <dbReference type="EMBL" id="TQQ85064.1"/>
    </source>
</evidence>
<evidence type="ECO:0000256" key="1">
    <source>
        <dbReference type="ARBA" id="ARBA00001782"/>
    </source>
</evidence>
<evidence type="ECO:0000313" key="11">
    <source>
        <dbReference type="Proteomes" id="UP000317863"/>
    </source>
</evidence>
<proteinExistence type="inferred from homology"/>
<dbReference type="RefSeq" id="WP_142535421.1">
    <property type="nucleotide sequence ID" value="NZ_SGJB01000004.1"/>
</dbReference>
<name>A0A544QWJ7_9FIRM</name>
<dbReference type="InterPro" id="IPR000056">
    <property type="entry name" value="Ribul_P_3_epim-like"/>
</dbReference>
<evidence type="ECO:0000256" key="5">
    <source>
        <dbReference type="ARBA" id="ARBA00001954"/>
    </source>
</evidence>
<dbReference type="GO" id="GO:0046872">
    <property type="term" value="F:metal ion binding"/>
    <property type="evidence" value="ECO:0007669"/>
    <property type="project" value="UniProtKB-KW"/>
</dbReference>
<dbReference type="SUPFAM" id="SSF51366">
    <property type="entry name" value="Ribulose-phoshate binding barrel"/>
    <property type="match status" value="1"/>
</dbReference>
<evidence type="ECO:0000256" key="8">
    <source>
        <dbReference type="ARBA" id="ARBA00022723"/>
    </source>
</evidence>
<keyword evidence="9" id="KW-0413">Isomerase</keyword>
<protein>
    <recommendedName>
        <fullName evidence="7">ribulose-phosphate 3-epimerase</fullName>
        <ecNumber evidence="7">5.1.3.1</ecNumber>
    </recommendedName>
</protein>
<evidence type="ECO:0000256" key="9">
    <source>
        <dbReference type="ARBA" id="ARBA00023235"/>
    </source>
</evidence>
<evidence type="ECO:0000256" key="2">
    <source>
        <dbReference type="ARBA" id="ARBA00001936"/>
    </source>
</evidence>
<comment type="cofactor">
    <cofactor evidence="4">
        <name>Zn(2+)</name>
        <dbReference type="ChEBI" id="CHEBI:29105"/>
    </cofactor>
</comment>
<evidence type="ECO:0000256" key="3">
    <source>
        <dbReference type="ARBA" id="ARBA00001941"/>
    </source>
</evidence>
<evidence type="ECO:0000256" key="4">
    <source>
        <dbReference type="ARBA" id="ARBA00001947"/>
    </source>
</evidence>
<keyword evidence="8" id="KW-0479">Metal-binding</keyword>
<dbReference type="GO" id="GO:0004750">
    <property type="term" value="F:D-ribulose-phosphate 3-epimerase activity"/>
    <property type="evidence" value="ECO:0007669"/>
    <property type="project" value="UniProtKB-EC"/>
</dbReference>
<dbReference type="GO" id="GO:0005975">
    <property type="term" value="P:carbohydrate metabolic process"/>
    <property type="evidence" value="ECO:0007669"/>
    <property type="project" value="InterPro"/>
</dbReference>
<dbReference type="AlphaFoldDB" id="A0A544QWJ7"/>
<dbReference type="Proteomes" id="UP000317863">
    <property type="component" value="Unassembled WGS sequence"/>
</dbReference>
<dbReference type="GO" id="GO:0005737">
    <property type="term" value="C:cytoplasm"/>
    <property type="evidence" value="ECO:0007669"/>
    <property type="project" value="UniProtKB-ARBA"/>
</dbReference>
<comment type="similarity">
    <text evidence="6">Belongs to the ribulose-phosphate 3-epimerase family.</text>
</comment>
<dbReference type="CDD" id="cd00429">
    <property type="entry name" value="RPE"/>
    <property type="match status" value="1"/>
</dbReference>
<dbReference type="EC" id="5.1.3.1" evidence="7"/>
<gene>
    <name evidence="10" type="ORF">EXD82_02920</name>
</gene>
<evidence type="ECO:0000256" key="6">
    <source>
        <dbReference type="ARBA" id="ARBA00009541"/>
    </source>
</evidence>
<dbReference type="FunFam" id="3.20.20.70:FF:000004">
    <property type="entry name" value="Ribulose-phosphate 3-epimerase"/>
    <property type="match status" value="1"/>
</dbReference>
<keyword evidence="11" id="KW-1185">Reference proteome</keyword>
<dbReference type="Pfam" id="PF00834">
    <property type="entry name" value="Ribul_P_3_epim"/>
    <property type="match status" value="1"/>
</dbReference>
<dbReference type="InterPro" id="IPR013785">
    <property type="entry name" value="Aldolase_TIM"/>
</dbReference>
<comment type="caution">
    <text evidence="10">The sequence shown here is derived from an EMBL/GenBank/DDBJ whole genome shotgun (WGS) entry which is preliminary data.</text>
</comment>
<reference evidence="10 11" key="1">
    <citation type="submission" date="2019-02" db="EMBL/GenBank/DDBJ databases">
        <title>Peptostreptococcaceae bacterium ZHW00191 nov., a new bacterium isolated from the human gut.</title>
        <authorList>
            <person name="Zhou H.-W."/>
            <person name="Chen X.-J."/>
        </authorList>
    </citation>
    <scope>NUCLEOTIDE SEQUENCE [LARGE SCALE GENOMIC DNA]</scope>
    <source>
        <strain evidence="10 11">ZHW00191</strain>
    </source>
</reference>
<comment type="cofactor">
    <cofactor evidence="3">
        <name>Co(2+)</name>
        <dbReference type="ChEBI" id="CHEBI:48828"/>
    </cofactor>
</comment>
<dbReference type="OrthoDB" id="1645589at2"/>
<dbReference type="PROSITE" id="PS01086">
    <property type="entry name" value="RIBUL_P_3_EPIMER_2"/>
    <property type="match status" value="1"/>
</dbReference>
<dbReference type="PANTHER" id="PTHR11749">
    <property type="entry name" value="RIBULOSE-5-PHOSPHATE-3-EPIMERASE"/>
    <property type="match status" value="1"/>
</dbReference>
<dbReference type="EMBL" id="SGJB01000004">
    <property type="protein sequence ID" value="TQQ85064.1"/>
    <property type="molecule type" value="Genomic_DNA"/>
</dbReference>
<sequence length="220" mass="24790">MKIAASIMCANQLALKEELEKLEKANVDILHCDVMDGIFVNNLAMGPYALEYIKKETSIPLDIHLATIDPGKYIEMYSHIKPEYISFHFEASDDVERDIQMIKDAGIKVSIAISPQTPVEVLEKYLDKIDMILMMTVNPGFAGQKFNMGVLKKLDKLKKMTAHMDKRPIVEVDGNINPDTIAMMDRDIVDVYVLGTSALFREDGKTYSEKVDIIKSAVMK</sequence>
<comment type="catalytic activity">
    <reaction evidence="1">
        <text>D-ribulose 5-phosphate = D-xylulose 5-phosphate</text>
        <dbReference type="Rhea" id="RHEA:13677"/>
        <dbReference type="ChEBI" id="CHEBI:57737"/>
        <dbReference type="ChEBI" id="CHEBI:58121"/>
        <dbReference type="EC" id="5.1.3.1"/>
    </reaction>
</comment>
<dbReference type="InterPro" id="IPR011060">
    <property type="entry name" value="RibuloseP-bd_barrel"/>
</dbReference>
<dbReference type="NCBIfam" id="NF004076">
    <property type="entry name" value="PRK05581.1-4"/>
    <property type="match status" value="1"/>
</dbReference>
<comment type="cofactor">
    <cofactor evidence="5">
        <name>Fe(2+)</name>
        <dbReference type="ChEBI" id="CHEBI:29033"/>
    </cofactor>
</comment>
<dbReference type="Gene3D" id="3.20.20.70">
    <property type="entry name" value="Aldolase class I"/>
    <property type="match status" value="1"/>
</dbReference>
<evidence type="ECO:0000256" key="7">
    <source>
        <dbReference type="ARBA" id="ARBA00013188"/>
    </source>
</evidence>